<organism evidence="1 2">
    <name type="scientific">Fimbriiglobus ruber</name>
    <dbReference type="NCBI Taxonomy" id="1908690"/>
    <lineage>
        <taxon>Bacteria</taxon>
        <taxon>Pseudomonadati</taxon>
        <taxon>Planctomycetota</taxon>
        <taxon>Planctomycetia</taxon>
        <taxon>Gemmatales</taxon>
        <taxon>Gemmataceae</taxon>
        <taxon>Fimbriiglobus</taxon>
    </lineage>
</organism>
<reference evidence="2" key="1">
    <citation type="submission" date="2017-06" db="EMBL/GenBank/DDBJ databases">
        <title>Genome analysis of Fimbriiglobus ruber SP5, the first member of the order Planctomycetales with confirmed chitinolytic capability.</title>
        <authorList>
            <person name="Ravin N.V."/>
            <person name="Rakitin A.L."/>
            <person name="Ivanova A.A."/>
            <person name="Beletsky A.V."/>
            <person name="Kulichevskaya I.S."/>
            <person name="Mardanov A.V."/>
            <person name="Dedysh S.N."/>
        </authorList>
    </citation>
    <scope>NUCLEOTIDE SEQUENCE [LARGE SCALE GENOMIC DNA]</scope>
    <source>
        <strain evidence="2">SP5</strain>
    </source>
</reference>
<keyword evidence="2" id="KW-1185">Reference proteome</keyword>
<name>A0A225DH53_9BACT</name>
<sequence>MLRQVKLRILNAYLDTKRLASGKEDDDLTQVILADATKLSDRKRVMAAITTPGSDFTRDDLKGIIFAILLQEETHSTPEHRLDEKVIEFEKALVKRAKAFDLNELKKSGSSEKNVLGAV</sequence>
<evidence type="ECO:0000313" key="1">
    <source>
        <dbReference type="EMBL" id="OWK40841.1"/>
    </source>
</evidence>
<accession>A0A225DH53</accession>
<proteinExistence type="predicted"/>
<dbReference type="EMBL" id="NIDE01000007">
    <property type="protein sequence ID" value="OWK40841.1"/>
    <property type="molecule type" value="Genomic_DNA"/>
</dbReference>
<dbReference type="AlphaFoldDB" id="A0A225DH53"/>
<dbReference type="Proteomes" id="UP000214646">
    <property type="component" value="Unassembled WGS sequence"/>
</dbReference>
<protein>
    <submittedName>
        <fullName evidence="1">Uncharacterized protein</fullName>
    </submittedName>
</protein>
<gene>
    <name evidence="1" type="ORF">FRUB_04733</name>
</gene>
<comment type="caution">
    <text evidence="1">The sequence shown here is derived from an EMBL/GenBank/DDBJ whole genome shotgun (WGS) entry which is preliminary data.</text>
</comment>
<evidence type="ECO:0000313" key="2">
    <source>
        <dbReference type="Proteomes" id="UP000214646"/>
    </source>
</evidence>